<feature type="compositionally biased region" description="Polar residues" evidence="2">
    <location>
        <begin position="255"/>
        <end position="273"/>
    </location>
</feature>
<comment type="caution">
    <text evidence="4">The sequence shown here is derived from an EMBL/GenBank/DDBJ whole genome shotgun (WGS) entry which is preliminary data.</text>
</comment>
<dbReference type="PANTHER" id="PTHR10063:SF0">
    <property type="entry name" value="TUBERIN"/>
    <property type="match status" value="1"/>
</dbReference>
<evidence type="ECO:0000256" key="2">
    <source>
        <dbReference type="SAM" id="MobiDB-lite"/>
    </source>
</evidence>
<reference evidence="4" key="1">
    <citation type="submission" date="2023-03" db="EMBL/GenBank/DDBJ databases">
        <title>Massive genome expansion in bonnet fungi (Mycena s.s.) driven by repeated elements and novel gene families across ecological guilds.</title>
        <authorList>
            <consortium name="Lawrence Berkeley National Laboratory"/>
            <person name="Harder C.B."/>
            <person name="Miyauchi S."/>
            <person name="Viragh M."/>
            <person name="Kuo A."/>
            <person name="Thoen E."/>
            <person name="Andreopoulos B."/>
            <person name="Lu D."/>
            <person name="Skrede I."/>
            <person name="Drula E."/>
            <person name="Henrissat B."/>
            <person name="Morin E."/>
            <person name="Kohler A."/>
            <person name="Barry K."/>
            <person name="LaButti K."/>
            <person name="Morin E."/>
            <person name="Salamov A."/>
            <person name="Lipzen A."/>
            <person name="Mereny Z."/>
            <person name="Hegedus B."/>
            <person name="Baldrian P."/>
            <person name="Stursova M."/>
            <person name="Weitz H."/>
            <person name="Taylor A."/>
            <person name="Grigoriev I.V."/>
            <person name="Nagy L.G."/>
            <person name="Martin F."/>
            <person name="Kauserud H."/>
        </authorList>
    </citation>
    <scope>NUCLEOTIDE SEQUENCE</scope>
    <source>
        <strain evidence="4">CBHHK002</strain>
    </source>
</reference>
<name>A0AAD7EXF4_9AGAR</name>
<evidence type="ECO:0000313" key="5">
    <source>
        <dbReference type="Proteomes" id="UP001218218"/>
    </source>
</evidence>
<dbReference type="FunFam" id="3.40.50.11210:FF:000007">
    <property type="entry name" value="Tuberous sclerosis 2"/>
    <property type="match status" value="1"/>
</dbReference>
<dbReference type="Pfam" id="PF03542">
    <property type="entry name" value="Tuberin"/>
    <property type="match status" value="1"/>
</dbReference>
<feature type="compositionally biased region" description="Gly residues" evidence="2">
    <location>
        <begin position="992"/>
        <end position="1002"/>
    </location>
</feature>
<dbReference type="GO" id="GO:0005634">
    <property type="term" value="C:nucleus"/>
    <property type="evidence" value="ECO:0007669"/>
    <property type="project" value="InterPro"/>
</dbReference>
<dbReference type="GO" id="GO:0033596">
    <property type="term" value="C:TSC1-TSC2 complex"/>
    <property type="evidence" value="ECO:0007669"/>
    <property type="project" value="TreeGrafter"/>
</dbReference>
<dbReference type="InterPro" id="IPR027107">
    <property type="entry name" value="Tuberin/Ral-act_asu"/>
</dbReference>
<protein>
    <recommendedName>
        <fullName evidence="3">Rap-GAP domain-containing protein</fullName>
    </recommendedName>
</protein>
<feature type="region of interest" description="Disordered" evidence="2">
    <location>
        <begin position="954"/>
        <end position="1026"/>
    </location>
</feature>
<dbReference type="Proteomes" id="UP001218218">
    <property type="component" value="Unassembled WGS sequence"/>
</dbReference>
<dbReference type="Gene3D" id="3.40.50.11210">
    <property type="entry name" value="Rap/Ran-GAP"/>
    <property type="match status" value="1"/>
</dbReference>
<dbReference type="InterPro" id="IPR018515">
    <property type="entry name" value="Tuberin-type_domain"/>
</dbReference>
<dbReference type="PANTHER" id="PTHR10063">
    <property type="entry name" value="TUBERIN"/>
    <property type="match status" value="1"/>
</dbReference>
<dbReference type="InterPro" id="IPR000331">
    <property type="entry name" value="Rap/Ran_GAP_dom"/>
</dbReference>
<dbReference type="PROSITE" id="PS50085">
    <property type="entry name" value="RAPGAP"/>
    <property type="match status" value="1"/>
</dbReference>
<feature type="region of interest" description="Disordered" evidence="2">
    <location>
        <begin position="1431"/>
        <end position="1508"/>
    </location>
</feature>
<sequence length="1811" mass="199121">MFHDADLPRSRPRANTSTFSAFGSWRKQRQDQSTTPPTAANTTPPPLQLEELIQALTPPAVPSLAYARSLATGLSTHSPIPRHAALNPIVATLCSAESPVAFQCAGFEILSAYFENPEAVGLGTSDRVAYFSYFLVPATSSWGTEIWEPRFKALRALTRSGTDTLGIEIPVLIVLKTWISSAFHSIVMDLALDRSERAERERSVNILADFLTTMVGNVEFMARIPEDELVGVLHFYASMFEKAIDVSATRRPSLSSPPVEFASNSSPIRPFSQNHRRNPSSVSVTSIPSPPVTPGTGTKQPSDIAIAIYINHLTTQLKTLSSTYLDLIIPFLFRALTHCASTLPRLTVTTQPAHPASSENKINETLNSLLSGPYATTCMIILKRNLYPPSSLSAIHKDEYGEPIPVNEKAVHAAIQSAFGAQRTLRSYIRRALSARLARAYISRQTSAGYSHSGAPAHMEIEQALMERAWPSTDPTVGQSGWEAERLGRSLSASAEAWVDFCQSDGEEADWQVRDGVERILDEVAGTLKDVLQEVDARDEDNAALSREEAAAVGQTLYHLAEYVLPLNNPDGTPFILPLSRPTDAPTSFLRTLTFILSRDHSLELKPLLSRILLHVAHHLADADTAKLPLVMADQNDLTPISPDWLEHWETLLKNPSLVSSQRPLTRKAVMVALQGVHDNIRDMPSYRRPLAQLVLEACRRSADDDRSGDDSEAMWKILGDEVVFKTIEGEDDSADLVTEYLDLLTAAASESNDYDDEDFDTASITTAGTHSPAPLTGGLITPSTTASPILSRMQSEFHSSPTSKEKEKDSKDSGLPYVMSSIISSLTSGSSSRSQSIQPVTLDPRPEDAGTPPPAEPQGLTSDVAAVSALVSVFSQLTFTPHALEPGNLEVAIRVFHILLQLLEQSKSAKIRVAILQFMMRLRSDRDHRLYFVQAEYDAHNLVTMLGSLIQRVPQPSPGSRPSEPTDFAADLRPARPRIPHERDGRRPRGRGGVAGAGGSGASRSRSRLDGAQPPTPPKSRDPLWSIPESLPFTVLDADTPSEGLALFDPVDPDNNVVLPISLYVMAIHGILEKEHSWEVLSYVLCHLPDQLANKHLFCGPKSRTACSKLLTALCTGILNGDLGSHVERWPAGLKVRDAHGLAYHTLSVLVGYQRCFDMAQQHLLVEVFQNGLDGQPATIKCCLHALSLAAFELTPSMTKCLSRILQKLSQIMSNPDMAVHILGLLSIIGSSRPLYANFTEADFKMVFGVALQYLQHHNMNSDAPTESWALSEHVRILSYYIVYVWFLAIKLPDRRKHVPYITRQLLLANEGKQELDAPTQVCFDWLERYTFASADPRPAISPLTDIVMNPTGPNAVSEDAIVEKTWTLGNSFVTIRTLKRLGWFEVLSRRPSGFTKLLCRLENAPMVGPGDVDPDIVSVPAALIMERGISRPQNPPAGEDSPPPPTNDPSAPSTDEDISAPPTTNPSSSDDVREILATPNASESDISPPDPLTGYVWSGSAPSQRRKQVEIDPGFIALQLADRQNPSLSRHSVITSPNLGKFFASLDRIPVIDTHKVGIMYVAPGQTTELEILGNTHGSPAYTRFLEGIGRLINLRGQLDVYAGGLDPDEDGEYAYAWWDDIGQVLYHTATMMPSNPHDSQFTNKKRHIGNDFVRIVWNDSGKPYRFDTLNTQFQFVNIVIEPHSLGAIAAFSNNFHENEYFKLTVQRAPDMPEFAPVGHFKLISAKNLPLLVRQLSLLADWFASVFSQTQRDTERQEITTNWHSRLDAIRRFRSQIESAAAAAAEPEEPGSTNGIIGMEGYRDFTTAF</sequence>
<dbReference type="SUPFAM" id="SSF48371">
    <property type="entry name" value="ARM repeat"/>
    <property type="match status" value="1"/>
</dbReference>
<proteinExistence type="predicted"/>
<feature type="region of interest" description="Disordered" evidence="2">
    <location>
        <begin position="1"/>
        <end position="45"/>
    </location>
</feature>
<feature type="compositionally biased region" description="Polar residues" evidence="2">
    <location>
        <begin position="782"/>
        <end position="803"/>
    </location>
</feature>
<dbReference type="Pfam" id="PF02145">
    <property type="entry name" value="Rap_GAP"/>
    <property type="match status" value="1"/>
</dbReference>
<feature type="region of interest" description="Disordered" evidence="2">
    <location>
        <begin position="752"/>
        <end position="861"/>
    </location>
</feature>
<dbReference type="GO" id="GO:0005096">
    <property type="term" value="F:GTPase activator activity"/>
    <property type="evidence" value="ECO:0007669"/>
    <property type="project" value="UniProtKB-KW"/>
</dbReference>
<gene>
    <name evidence="4" type="ORF">DFH08DRAFT_849487</name>
</gene>
<organism evidence="4 5">
    <name type="scientific">Mycena albidolilacea</name>
    <dbReference type="NCBI Taxonomy" id="1033008"/>
    <lineage>
        <taxon>Eukaryota</taxon>
        <taxon>Fungi</taxon>
        <taxon>Dikarya</taxon>
        <taxon>Basidiomycota</taxon>
        <taxon>Agaricomycotina</taxon>
        <taxon>Agaricomycetes</taxon>
        <taxon>Agaricomycetidae</taxon>
        <taxon>Agaricales</taxon>
        <taxon>Marasmiineae</taxon>
        <taxon>Mycenaceae</taxon>
        <taxon>Mycena</taxon>
    </lineage>
</organism>
<keyword evidence="1" id="KW-0343">GTPase activation</keyword>
<feature type="region of interest" description="Disordered" evidence="2">
    <location>
        <begin position="255"/>
        <end position="298"/>
    </location>
</feature>
<dbReference type="EMBL" id="JARIHO010000008">
    <property type="protein sequence ID" value="KAJ7356597.1"/>
    <property type="molecule type" value="Genomic_DNA"/>
</dbReference>
<feature type="compositionally biased region" description="Basic and acidic residues" evidence="2">
    <location>
        <begin position="804"/>
        <end position="813"/>
    </location>
</feature>
<dbReference type="SUPFAM" id="SSF111347">
    <property type="entry name" value="Rap/Ran-GAP"/>
    <property type="match status" value="1"/>
</dbReference>
<accession>A0AAD7EXF4</accession>
<dbReference type="GO" id="GO:0032007">
    <property type="term" value="P:negative regulation of TOR signaling"/>
    <property type="evidence" value="ECO:0007669"/>
    <property type="project" value="TreeGrafter"/>
</dbReference>
<keyword evidence="5" id="KW-1185">Reference proteome</keyword>
<dbReference type="InterPro" id="IPR035974">
    <property type="entry name" value="Rap/Ran-GAP_sf"/>
</dbReference>
<dbReference type="InterPro" id="IPR016024">
    <property type="entry name" value="ARM-type_fold"/>
</dbReference>
<feature type="compositionally biased region" description="Low complexity" evidence="2">
    <location>
        <begin position="821"/>
        <end position="838"/>
    </location>
</feature>
<evidence type="ECO:0000313" key="4">
    <source>
        <dbReference type="EMBL" id="KAJ7356597.1"/>
    </source>
</evidence>
<feature type="domain" description="Rap-GAP" evidence="3">
    <location>
        <begin position="1545"/>
        <end position="1783"/>
    </location>
</feature>
<evidence type="ECO:0000256" key="1">
    <source>
        <dbReference type="ARBA" id="ARBA00022468"/>
    </source>
</evidence>
<dbReference type="GO" id="GO:0051056">
    <property type="term" value="P:regulation of small GTPase mediated signal transduction"/>
    <property type="evidence" value="ECO:0007669"/>
    <property type="project" value="InterPro"/>
</dbReference>
<evidence type="ECO:0000259" key="3">
    <source>
        <dbReference type="PROSITE" id="PS50085"/>
    </source>
</evidence>